<evidence type="ECO:0000313" key="5">
    <source>
        <dbReference type="Proteomes" id="UP000502681"/>
    </source>
</evidence>
<dbReference type="GeneID" id="90762028"/>
<dbReference type="Proteomes" id="UP000502681">
    <property type="component" value="Chromosome"/>
</dbReference>
<dbReference type="InterPro" id="IPR001670">
    <property type="entry name" value="ADH_Fe/GldA"/>
</dbReference>
<sequence length="383" mass="41183">MANRMILNETSYFGTGAIAQIVDEVRRRGFRKALLVTDKDLVKFGVAAKVTAKLDAAGLPYDIYDEVIPNPTIRVVKSGIERFKSSQADYLIAIGGGSPQDTCKAIGIIINNPEFGDVRSLEGVAATRRPAVPIIAIPTTSGTAAEVTINYVITDEEKRRKFVCVDPHDIPIVAIVDPDMMMSMPASLKAATGIDALTHAIEGFTTKAAWELTDTLHLKAIEIISRSLRDSVAGKPKGVEEMALGQYIAGMGFSNVGLGLVHGMAHPLGAFYNTPHGVANAILLPHIMAYNADYTGEKFRDIAVAMGIKSAADMPITQAREAAINAVRQLSHDVDIPPRLRDVGVREEDIPALAQAAFDDVCTGGNPRDANIDDINALYRSIY</sequence>
<dbReference type="PANTHER" id="PTHR11496">
    <property type="entry name" value="ALCOHOL DEHYDROGENASE"/>
    <property type="match status" value="1"/>
</dbReference>
<dbReference type="GO" id="GO:0008912">
    <property type="term" value="F:lactaldehyde reductase activity"/>
    <property type="evidence" value="ECO:0007669"/>
    <property type="project" value="UniProtKB-EC"/>
</dbReference>
<feature type="domain" description="Fe-containing alcohol dehydrogenase-like C-terminal" evidence="3">
    <location>
        <begin position="190"/>
        <end position="383"/>
    </location>
</feature>
<gene>
    <name evidence="4" type="primary">fucO</name>
    <name evidence="4" type="ORF">E2566_03635</name>
</gene>
<dbReference type="RefSeq" id="WP_107167867.1">
    <property type="nucleotide sequence ID" value="NZ_CP038498.1"/>
</dbReference>
<protein>
    <submittedName>
        <fullName evidence="4">Lactaldehyde reductase</fullName>
        <ecNumber evidence="4">1.1.1.77</ecNumber>
    </submittedName>
</protein>
<accession>A0ABX6KZ31</accession>
<dbReference type="CDD" id="cd08176">
    <property type="entry name" value="LPO"/>
    <property type="match status" value="1"/>
</dbReference>
<dbReference type="Gene3D" id="1.20.1090.10">
    <property type="entry name" value="Dehydroquinate synthase-like - alpha domain"/>
    <property type="match status" value="1"/>
</dbReference>
<reference evidence="4 5" key="1">
    <citation type="submission" date="2019-04" db="EMBL/GenBank/DDBJ databases">
        <title>Whole Genome Sequencing of Pectobacterium punjabense SS95.</title>
        <authorList>
            <person name="Sarfraz S."/>
            <person name="Oulghazi S."/>
            <person name="Roques C."/>
            <person name="Vandecasteele C."/>
            <person name="Faure D."/>
        </authorList>
    </citation>
    <scope>NUCLEOTIDE SEQUENCE [LARGE SCALE GENOMIC DNA]</scope>
    <source>
        <strain evidence="4 5">SS95</strain>
    </source>
</reference>
<dbReference type="InterPro" id="IPR056798">
    <property type="entry name" value="ADH_Fe_C"/>
</dbReference>
<dbReference type="InterPro" id="IPR018211">
    <property type="entry name" value="ADH_Fe_CS"/>
</dbReference>
<keyword evidence="5" id="KW-1185">Reference proteome</keyword>
<dbReference type="Pfam" id="PF00465">
    <property type="entry name" value="Fe-ADH"/>
    <property type="match status" value="1"/>
</dbReference>
<evidence type="ECO:0000259" key="3">
    <source>
        <dbReference type="Pfam" id="PF25137"/>
    </source>
</evidence>
<feature type="domain" description="Alcohol dehydrogenase iron-type/glycerol dehydrogenase GldA" evidence="2">
    <location>
        <begin position="11"/>
        <end position="178"/>
    </location>
</feature>
<dbReference type="EC" id="1.1.1.77" evidence="4"/>
<dbReference type="PROSITE" id="PS00060">
    <property type="entry name" value="ADH_IRON_2"/>
    <property type="match status" value="1"/>
</dbReference>
<dbReference type="InterPro" id="IPR013460">
    <property type="entry name" value="Lactal_redase"/>
</dbReference>
<dbReference type="NCBIfam" id="TIGR02638">
    <property type="entry name" value="lactal_redase"/>
    <property type="match status" value="1"/>
</dbReference>
<dbReference type="PROSITE" id="PS00913">
    <property type="entry name" value="ADH_IRON_1"/>
    <property type="match status" value="1"/>
</dbReference>
<organism evidence="4 5">
    <name type="scientific">Pectobacterium punjabense</name>
    <dbReference type="NCBI Taxonomy" id="2108399"/>
    <lineage>
        <taxon>Bacteria</taxon>
        <taxon>Pseudomonadati</taxon>
        <taxon>Pseudomonadota</taxon>
        <taxon>Gammaproteobacteria</taxon>
        <taxon>Enterobacterales</taxon>
        <taxon>Pectobacteriaceae</taxon>
        <taxon>Pectobacterium</taxon>
    </lineage>
</organism>
<dbReference type="Gene3D" id="3.40.50.1970">
    <property type="match status" value="1"/>
</dbReference>
<dbReference type="InterPro" id="IPR039697">
    <property type="entry name" value="Alcohol_dehydrogenase_Fe"/>
</dbReference>
<dbReference type="SUPFAM" id="SSF56796">
    <property type="entry name" value="Dehydroquinate synthase-like"/>
    <property type="match status" value="1"/>
</dbReference>
<evidence type="ECO:0000256" key="1">
    <source>
        <dbReference type="ARBA" id="ARBA00023002"/>
    </source>
</evidence>
<name>A0ABX6KZ31_9GAMM</name>
<dbReference type="NCBIfam" id="NF007911">
    <property type="entry name" value="PRK10624.1"/>
    <property type="match status" value="1"/>
</dbReference>
<dbReference type="Pfam" id="PF25137">
    <property type="entry name" value="ADH_Fe_C"/>
    <property type="match status" value="1"/>
</dbReference>
<evidence type="ECO:0000313" key="4">
    <source>
        <dbReference type="EMBL" id="QJA19086.1"/>
    </source>
</evidence>
<proteinExistence type="predicted"/>
<keyword evidence="1 4" id="KW-0560">Oxidoreductase</keyword>
<evidence type="ECO:0000259" key="2">
    <source>
        <dbReference type="Pfam" id="PF00465"/>
    </source>
</evidence>
<dbReference type="PANTHER" id="PTHR11496:SF106">
    <property type="entry name" value="LACTALDEHYDE REDUCTASE"/>
    <property type="match status" value="1"/>
</dbReference>
<dbReference type="EMBL" id="CP038498">
    <property type="protein sequence ID" value="QJA19086.1"/>
    <property type="molecule type" value="Genomic_DNA"/>
</dbReference>